<dbReference type="EMBL" id="JAPDRK010000023">
    <property type="protein sequence ID" value="KAJ9603070.1"/>
    <property type="molecule type" value="Genomic_DNA"/>
</dbReference>
<evidence type="ECO:0000313" key="2">
    <source>
        <dbReference type="Proteomes" id="UP001172673"/>
    </source>
</evidence>
<dbReference type="AlphaFoldDB" id="A0AA38WXP9"/>
<keyword evidence="2" id="KW-1185">Reference proteome</keyword>
<comment type="caution">
    <text evidence="1">The sequence shown here is derived from an EMBL/GenBank/DDBJ whole genome shotgun (WGS) entry which is preliminary data.</text>
</comment>
<sequence>MCEIASRATQAKDYVLSVWTEWDFYTIPQDFETMSPFQLLADALRQLHNAMHAVVPTVCPAGLFGATQQTATLSAHVEMANGPVKDSSQLYGLFVWTYRVHSSDIGRLPLKVQGGEPYNCGATAQILDSWLSSLDVPTILVWACCTFDNFEYAKTRLYDLRGNHTSFAKLARQLSSSNICEQIEGCKRTVLMLFYHALMHYRAKLQDVGRYVQDIPDTWQSNAHGSPGLVQSFGHLLLANLSRESGLDFDVLMRKIPKTVFGEAFFEIFCHVLALDFELCKAKGVEVFVDEFHALEKAGPGIEGVQDNKVDNNALEAEESGDGGLMNDEWLLSADKRYKVAGPRTCIGLVHWATFCHAQQQGKRFMTVASDQAPYTPLYEVIGESVQSQQWRVIGVWLPLRKEYKASEVGGWIVNEDEANAFVI</sequence>
<gene>
    <name evidence="1" type="ORF">H2200_012365</name>
</gene>
<proteinExistence type="predicted"/>
<dbReference type="Proteomes" id="UP001172673">
    <property type="component" value="Unassembled WGS sequence"/>
</dbReference>
<organism evidence="1 2">
    <name type="scientific">Cladophialophora chaetospira</name>
    <dbReference type="NCBI Taxonomy" id="386627"/>
    <lineage>
        <taxon>Eukaryota</taxon>
        <taxon>Fungi</taxon>
        <taxon>Dikarya</taxon>
        <taxon>Ascomycota</taxon>
        <taxon>Pezizomycotina</taxon>
        <taxon>Eurotiomycetes</taxon>
        <taxon>Chaetothyriomycetidae</taxon>
        <taxon>Chaetothyriales</taxon>
        <taxon>Herpotrichiellaceae</taxon>
        <taxon>Cladophialophora</taxon>
    </lineage>
</organism>
<reference evidence="1" key="1">
    <citation type="submission" date="2022-10" db="EMBL/GenBank/DDBJ databases">
        <title>Culturing micro-colonial fungi from biological soil crusts in the Mojave desert and describing Neophaeococcomyces mojavensis, and introducing the new genera and species Taxawa tesnikishii.</title>
        <authorList>
            <person name="Kurbessoian T."/>
            <person name="Stajich J.E."/>
        </authorList>
    </citation>
    <scope>NUCLEOTIDE SEQUENCE</scope>
    <source>
        <strain evidence="1">TK_41</strain>
    </source>
</reference>
<accession>A0AA38WXP9</accession>
<evidence type="ECO:0000313" key="1">
    <source>
        <dbReference type="EMBL" id="KAJ9603070.1"/>
    </source>
</evidence>
<protein>
    <submittedName>
        <fullName evidence="1">Uncharacterized protein</fullName>
    </submittedName>
</protein>
<name>A0AA38WXP9_9EURO</name>